<sequence length="91" mass="10900">MNFEIIYHPLVVGDDIPKLSIGWKTKIQKKIEERLTTHPETYGKPLRRSLKGYRKLRVGDYRVIFLLEKNIVKILVIQHRSIVYDRINKRI</sequence>
<accession>A0A1F5NSX5</accession>
<evidence type="ECO:0000256" key="2">
    <source>
        <dbReference type="ARBA" id="ARBA00022649"/>
    </source>
</evidence>
<organism evidence="3 4">
    <name type="scientific">Candidatus Doudnabacteria bacterium RIFCSPHIGHO2_01_FULL_46_24</name>
    <dbReference type="NCBI Taxonomy" id="1817825"/>
    <lineage>
        <taxon>Bacteria</taxon>
        <taxon>Candidatus Doudnaibacteriota</taxon>
    </lineage>
</organism>
<reference evidence="3 4" key="1">
    <citation type="journal article" date="2016" name="Nat. Commun.">
        <title>Thousands of microbial genomes shed light on interconnected biogeochemical processes in an aquifer system.</title>
        <authorList>
            <person name="Anantharaman K."/>
            <person name="Brown C.T."/>
            <person name="Hug L.A."/>
            <person name="Sharon I."/>
            <person name="Castelle C.J."/>
            <person name="Probst A.J."/>
            <person name="Thomas B.C."/>
            <person name="Singh A."/>
            <person name="Wilkins M.J."/>
            <person name="Karaoz U."/>
            <person name="Brodie E.L."/>
            <person name="Williams K.H."/>
            <person name="Hubbard S.S."/>
            <person name="Banfield J.F."/>
        </authorList>
    </citation>
    <scope>NUCLEOTIDE SEQUENCE [LARGE SCALE GENOMIC DNA]</scope>
</reference>
<dbReference type="PANTHER" id="PTHR35601:SF1">
    <property type="entry name" value="TOXIN RELE"/>
    <property type="match status" value="1"/>
</dbReference>
<dbReference type="SUPFAM" id="SSF143011">
    <property type="entry name" value="RelE-like"/>
    <property type="match status" value="1"/>
</dbReference>
<comment type="similarity">
    <text evidence="1">Belongs to the RelE toxin family.</text>
</comment>
<dbReference type="AlphaFoldDB" id="A0A1F5NSX5"/>
<comment type="caution">
    <text evidence="3">The sequence shown here is derived from an EMBL/GenBank/DDBJ whole genome shotgun (WGS) entry which is preliminary data.</text>
</comment>
<dbReference type="InterPro" id="IPR007712">
    <property type="entry name" value="RelE/ParE_toxin"/>
</dbReference>
<keyword evidence="2" id="KW-1277">Toxin-antitoxin system</keyword>
<dbReference type="Proteomes" id="UP000178892">
    <property type="component" value="Unassembled WGS sequence"/>
</dbReference>
<dbReference type="InterPro" id="IPR035093">
    <property type="entry name" value="RelE/ParE_toxin_dom_sf"/>
</dbReference>
<protein>
    <submittedName>
        <fullName evidence="3">Addiction module antitoxin RelB</fullName>
    </submittedName>
</protein>
<evidence type="ECO:0000313" key="4">
    <source>
        <dbReference type="Proteomes" id="UP000178892"/>
    </source>
</evidence>
<proteinExistence type="inferred from homology"/>
<evidence type="ECO:0000313" key="3">
    <source>
        <dbReference type="EMBL" id="OGE80747.1"/>
    </source>
</evidence>
<dbReference type="Pfam" id="PF05016">
    <property type="entry name" value="ParE_toxin"/>
    <property type="match status" value="1"/>
</dbReference>
<dbReference type="STRING" id="1817825.A2720_04270"/>
<gene>
    <name evidence="3" type="ORF">A2720_04270</name>
</gene>
<dbReference type="Gene3D" id="3.30.2310.20">
    <property type="entry name" value="RelE-like"/>
    <property type="match status" value="1"/>
</dbReference>
<name>A0A1F5NSX5_9BACT</name>
<dbReference type="PANTHER" id="PTHR35601">
    <property type="entry name" value="TOXIN RELE"/>
    <property type="match status" value="1"/>
</dbReference>
<dbReference type="EMBL" id="MFEL01000018">
    <property type="protein sequence ID" value="OGE80747.1"/>
    <property type="molecule type" value="Genomic_DNA"/>
</dbReference>
<evidence type="ECO:0000256" key="1">
    <source>
        <dbReference type="ARBA" id="ARBA00006226"/>
    </source>
</evidence>